<gene>
    <name evidence="1" type="ORF">VITISV_022378</name>
</gene>
<organism evidence="1">
    <name type="scientific">Vitis vinifera</name>
    <name type="common">Grape</name>
    <dbReference type="NCBI Taxonomy" id="29760"/>
    <lineage>
        <taxon>Eukaryota</taxon>
        <taxon>Viridiplantae</taxon>
        <taxon>Streptophyta</taxon>
        <taxon>Embryophyta</taxon>
        <taxon>Tracheophyta</taxon>
        <taxon>Spermatophyta</taxon>
        <taxon>Magnoliopsida</taxon>
        <taxon>eudicotyledons</taxon>
        <taxon>Gunneridae</taxon>
        <taxon>Pentapetalae</taxon>
        <taxon>rosids</taxon>
        <taxon>Vitales</taxon>
        <taxon>Vitaceae</taxon>
        <taxon>Viteae</taxon>
        <taxon>Vitis</taxon>
    </lineage>
</organism>
<sequence>MHGRVVNISSSPMMVVGEGDILAEWCIVERVVACGRRQKQGKGKKTRKEGGDIFEKGGFFFERGSLNITMLGKVIFLKQMAERKSLEFNNEDDNLEERYRVVLGCTVDICQ</sequence>
<accession>A5BCK4</accession>
<dbReference type="AlphaFoldDB" id="A5BCK4"/>
<proteinExistence type="predicted"/>
<reference evidence="1" key="1">
    <citation type="journal article" date="2007" name="PLoS ONE">
        <title>The first genome sequence of an elite grapevine cultivar (Pinot noir Vitis vinifera L.): coping with a highly heterozygous genome.</title>
        <authorList>
            <person name="Velasco R."/>
            <person name="Zharkikh A."/>
            <person name="Troggio M."/>
            <person name="Cartwright D.A."/>
            <person name="Cestaro A."/>
            <person name="Pruss D."/>
            <person name="Pindo M."/>
            <person name="FitzGerald L.M."/>
            <person name="Vezzulli S."/>
            <person name="Reid J."/>
            <person name="Malacarne G."/>
            <person name="Iliev D."/>
            <person name="Coppola G."/>
            <person name="Wardell B."/>
            <person name="Micheletti D."/>
            <person name="Macalma T."/>
            <person name="Facci M."/>
            <person name="Mitchell J.T."/>
            <person name="Perazzolli M."/>
            <person name="Eldredge G."/>
            <person name="Gatto P."/>
            <person name="Oyzerski R."/>
            <person name="Moretto M."/>
            <person name="Gutin N."/>
            <person name="Stefanini M."/>
            <person name="Chen Y."/>
            <person name="Segala C."/>
            <person name="Davenport C."/>
            <person name="Dematte L."/>
            <person name="Mraz A."/>
            <person name="Battilana J."/>
            <person name="Stormo K."/>
            <person name="Costa F."/>
            <person name="Tao Q."/>
            <person name="Si-Ammour A."/>
            <person name="Harkins T."/>
            <person name="Lackey A."/>
            <person name="Perbost C."/>
            <person name="Taillon B."/>
            <person name="Stella A."/>
            <person name="Solovyev V."/>
            <person name="Fawcett J.A."/>
            <person name="Sterck L."/>
            <person name="Vandepoele K."/>
            <person name="Grando S.M."/>
            <person name="Toppo S."/>
            <person name="Moser C."/>
            <person name="Lanchbury J."/>
            <person name="Bogden R."/>
            <person name="Skolnick M."/>
            <person name="Sgaramella V."/>
            <person name="Bhatnagar S.K."/>
            <person name="Fontana P."/>
            <person name="Gutin A."/>
            <person name="Van de Peer Y."/>
            <person name="Salamini F."/>
            <person name="Viola R."/>
        </authorList>
    </citation>
    <scope>NUCLEOTIDE SEQUENCE</scope>
</reference>
<name>A5BCK4_VITVI</name>
<evidence type="ECO:0000313" key="1">
    <source>
        <dbReference type="EMBL" id="CAN76711.1"/>
    </source>
</evidence>
<dbReference type="EMBL" id="AM454629">
    <property type="protein sequence ID" value="CAN76711.1"/>
    <property type="molecule type" value="Genomic_DNA"/>
</dbReference>
<protein>
    <submittedName>
        <fullName evidence="1">Uncharacterized protein</fullName>
    </submittedName>
</protein>